<dbReference type="Pfam" id="PF13385">
    <property type="entry name" value="Laminin_G_3"/>
    <property type="match status" value="1"/>
</dbReference>
<evidence type="ECO:0000313" key="4">
    <source>
        <dbReference type="Proteomes" id="UP000326837"/>
    </source>
</evidence>
<keyword evidence="1" id="KW-0812">Transmembrane</keyword>
<organism evidence="3 4">
    <name type="scientific">Lacipirellula parvula</name>
    <dbReference type="NCBI Taxonomy" id="2650471"/>
    <lineage>
        <taxon>Bacteria</taxon>
        <taxon>Pseudomonadati</taxon>
        <taxon>Planctomycetota</taxon>
        <taxon>Planctomycetia</taxon>
        <taxon>Pirellulales</taxon>
        <taxon>Lacipirellulaceae</taxon>
        <taxon>Lacipirellula</taxon>
    </lineage>
</organism>
<dbReference type="PANTHER" id="PTHR30273:SF2">
    <property type="entry name" value="PROTEIN FECR"/>
    <property type="match status" value="1"/>
</dbReference>
<evidence type="ECO:0000259" key="2">
    <source>
        <dbReference type="Pfam" id="PF04773"/>
    </source>
</evidence>
<name>A0A5K7XIY8_9BACT</name>
<dbReference type="AlphaFoldDB" id="A0A5K7XIY8"/>
<dbReference type="Gene3D" id="2.60.120.1440">
    <property type="match status" value="1"/>
</dbReference>
<dbReference type="InterPro" id="IPR012373">
    <property type="entry name" value="Ferrdict_sens_TM"/>
</dbReference>
<accession>A0A5K7XIY8</accession>
<keyword evidence="1" id="KW-1133">Transmembrane helix</keyword>
<protein>
    <recommendedName>
        <fullName evidence="2">FecR protein domain-containing protein</fullName>
    </recommendedName>
</protein>
<dbReference type="InterPro" id="IPR006860">
    <property type="entry name" value="FecR"/>
</dbReference>
<keyword evidence="1" id="KW-0472">Membrane</keyword>
<dbReference type="PANTHER" id="PTHR30273">
    <property type="entry name" value="PERIPLASMIC SIGNAL SENSOR AND SIGMA FACTOR ACTIVATOR FECR-RELATED"/>
    <property type="match status" value="1"/>
</dbReference>
<dbReference type="SUPFAM" id="SSF49899">
    <property type="entry name" value="Concanavalin A-like lectins/glucanases"/>
    <property type="match status" value="1"/>
</dbReference>
<dbReference type="KEGG" id="lpav:PLANPX_5629"/>
<dbReference type="InterPro" id="IPR013320">
    <property type="entry name" value="ConA-like_dom_sf"/>
</dbReference>
<feature type="domain" description="FecR protein" evidence="2">
    <location>
        <begin position="241"/>
        <end position="292"/>
    </location>
</feature>
<sequence>MTAPRYPADEPAREARKLLSQLIDGELTTDERERLGELLRDNPELQDMYCAIMRVHVLLHLDFSAGLENANPPVLRKQPLSLAAPSDDYQSVTPQTQLAAEQRRSRFTKRQWVAAAVAAAILLGIGAYLNRGSRGDKPLLVDAQPAASTDSLPAANLSVPPIRTAPNATEEKSRAVAMLSQATGAKWGDANSAIRAGGPLEPGRFRLDEGLIQVEFFTGAVAIIEGPADFELVSADRVICRLGKIRAHVPKHAKGFTIDTPSYAAVDLGTEFTVKVEEEGVSEFHVLDGEVELWDIRPEDRVLAELLTKGKAVRSNIAGNLARIEGRESELIGRKQLLEISEAAQQRRHQEWFAYSRQLRSQPNVLLYYDFDNQDGWEREIRNKSSHDNAILNGAIVGCHWTTGRWNGKSALEFKRTSDRVRINVPGEYASASFSVWVRIEGLERWLSSLMLCDGHEQGELHWQITETGQLLLGVKADPEFSHDFYSPSVINSNDLGRWVHLACVYNGETGTVHHYVDGVEVSAEKITVATPLRIGTAELGNWTPQDYSTYRTRSLNGRVDEFIIFDTPLSAAEVAEIYEAGKPGS</sequence>
<keyword evidence="4" id="KW-1185">Reference proteome</keyword>
<reference evidence="4" key="1">
    <citation type="submission" date="2019-10" db="EMBL/GenBank/DDBJ databases">
        <title>Lacipirellula parvula gen. nov., sp. nov., representing a lineage of planctomycetes widespread in freshwater anoxic habitats, and description of the family Lacipirellulaceae.</title>
        <authorList>
            <person name="Dedysh S.N."/>
            <person name="Kulichevskaya I.S."/>
            <person name="Beletsky A.V."/>
            <person name="Rakitin A.L."/>
            <person name="Mardanov A.V."/>
            <person name="Ivanova A.A."/>
            <person name="Saltykova V.X."/>
            <person name="Rijpstra W.I.C."/>
            <person name="Sinninghe Damste J.S."/>
            <person name="Ravin N.V."/>
        </authorList>
    </citation>
    <scope>NUCLEOTIDE SEQUENCE [LARGE SCALE GENOMIC DNA]</scope>
    <source>
        <strain evidence="4">PX69</strain>
    </source>
</reference>
<dbReference type="GO" id="GO:0016989">
    <property type="term" value="F:sigma factor antagonist activity"/>
    <property type="evidence" value="ECO:0007669"/>
    <property type="project" value="TreeGrafter"/>
</dbReference>
<evidence type="ECO:0000313" key="3">
    <source>
        <dbReference type="EMBL" id="BBO36017.1"/>
    </source>
</evidence>
<gene>
    <name evidence="3" type="ORF">PLANPX_5629</name>
</gene>
<dbReference type="Pfam" id="PF04773">
    <property type="entry name" value="FecR"/>
    <property type="match status" value="1"/>
</dbReference>
<dbReference type="RefSeq" id="WP_152101272.1">
    <property type="nucleotide sequence ID" value="NZ_AP021861.1"/>
</dbReference>
<dbReference type="Gene3D" id="2.60.120.200">
    <property type="match status" value="1"/>
</dbReference>
<evidence type="ECO:0000256" key="1">
    <source>
        <dbReference type="SAM" id="Phobius"/>
    </source>
</evidence>
<proteinExistence type="predicted"/>
<dbReference type="EMBL" id="AP021861">
    <property type="protein sequence ID" value="BBO36017.1"/>
    <property type="molecule type" value="Genomic_DNA"/>
</dbReference>
<feature type="transmembrane region" description="Helical" evidence="1">
    <location>
        <begin position="112"/>
        <end position="129"/>
    </location>
</feature>
<dbReference type="Proteomes" id="UP000326837">
    <property type="component" value="Chromosome"/>
</dbReference>